<keyword evidence="2" id="KW-0560">Oxidoreductase</keyword>
<evidence type="ECO:0000256" key="4">
    <source>
        <dbReference type="SAM" id="Phobius"/>
    </source>
</evidence>
<dbReference type="GO" id="GO:0016491">
    <property type="term" value="F:oxidoreductase activity"/>
    <property type="evidence" value="ECO:0007669"/>
    <property type="project" value="UniProtKB-KW"/>
</dbReference>
<evidence type="ECO:0000256" key="1">
    <source>
        <dbReference type="ARBA" id="ARBA00006484"/>
    </source>
</evidence>
<dbReference type="SUPFAM" id="SSF51735">
    <property type="entry name" value="NAD(P)-binding Rossmann-fold domains"/>
    <property type="match status" value="1"/>
</dbReference>
<comment type="similarity">
    <text evidence="1 3">Belongs to the short-chain dehydrogenases/reductases (SDR) family.</text>
</comment>
<evidence type="ECO:0000313" key="7">
    <source>
        <dbReference type="Proteomes" id="UP000009235"/>
    </source>
</evidence>
<dbReference type="PANTHER" id="PTHR44196">
    <property type="entry name" value="DEHYDROGENASE/REDUCTASE SDR FAMILY MEMBER 7B"/>
    <property type="match status" value="1"/>
</dbReference>
<proteinExistence type="inferred from homology"/>
<dbReference type="KEGG" id="asd:AS9A_4196"/>
<dbReference type="EMBL" id="CP002786">
    <property type="protein sequence ID" value="AEF42629.1"/>
    <property type="molecule type" value="Genomic_DNA"/>
</dbReference>
<sequence>MSTGKTALLTGASRGIGAAVAQELAARGWNVALTGIEPEELAWIAREIGPNAASFVADVTSQEQLEAAVADAVERFGGIDAVIANAGIASFGTVRVTDPEAFARTIDINLTGAFRTVRAALPAIIERRGYVLVIASVASFAPIAGLAAYAASKAGAEAFSSALATEVDGLGVRVGCAHPSWIDTDMVRDAESDLSSFQQMRQVLPWPLHSTTTLEACAKMIADGIENRRRRIYVPGSVRVVYWMRALLQSGPGLALASKFARPMISLIEEEVHQLGRSVSERVERLL</sequence>
<name>F6EK88_HOYSD</name>
<dbReference type="SMART" id="SM00822">
    <property type="entry name" value="PKS_KR"/>
    <property type="match status" value="1"/>
</dbReference>
<evidence type="ECO:0000256" key="2">
    <source>
        <dbReference type="ARBA" id="ARBA00023002"/>
    </source>
</evidence>
<dbReference type="HOGENOM" id="CLU_010194_2_1_11"/>
<gene>
    <name evidence="6" type="ordered locus">AS9A_4196</name>
</gene>
<dbReference type="CDD" id="cd05233">
    <property type="entry name" value="SDR_c"/>
    <property type="match status" value="1"/>
</dbReference>
<feature type="transmembrane region" description="Helical" evidence="4">
    <location>
        <begin position="130"/>
        <end position="151"/>
    </location>
</feature>
<dbReference type="PROSITE" id="PS00061">
    <property type="entry name" value="ADH_SHORT"/>
    <property type="match status" value="1"/>
</dbReference>
<dbReference type="InterPro" id="IPR036291">
    <property type="entry name" value="NAD(P)-bd_dom_sf"/>
</dbReference>
<organism evidence="6 7">
    <name type="scientific">Hoyosella subflava (strain DSM 45089 / JCM 17490 / NBRC 109087 / DQS3-9A1)</name>
    <name type="common">Amycolicicoccus subflavus</name>
    <dbReference type="NCBI Taxonomy" id="443218"/>
    <lineage>
        <taxon>Bacteria</taxon>
        <taxon>Bacillati</taxon>
        <taxon>Actinomycetota</taxon>
        <taxon>Actinomycetes</taxon>
        <taxon>Mycobacteriales</taxon>
        <taxon>Hoyosellaceae</taxon>
        <taxon>Hoyosella</taxon>
    </lineage>
</organism>
<dbReference type="Pfam" id="PF00106">
    <property type="entry name" value="adh_short"/>
    <property type="match status" value="1"/>
</dbReference>
<dbReference type="AlphaFoldDB" id="F6EK88"/>
<keyword evidence="4" id="KW-0812">Transmembrane</keyword>
<dbReference type="Gene3D" id="3.40.50.720">
    <property type="entry name" value="NAD(P)-binding Rossmann-like Domain"/>
    <property type="match status" value="1"/>
</dbReference>
<keyword evidence="7" id="KW-1185">Reference proteome</keyword>
<protein>
    <submittedName>
        <fullName evidence="6">Oxidoreductase, short-chain dehydrogenase/reductase family</fullName>
    </submittedName>
</protein>
<evidence type="ECO:0000313" key="6">
    <source>
        <dbReference type="EMBL" id="AEF42629.1"/>
    </source>
</evidence>
<dbReference type="Proteomes" id="UP000009235">
    <property type="component" value="Chromosome"/>
</dbReference>
<dbReference type="InterPro" id="IPR057326">
    <property type="entry name" value="KR_dom"/>
</dbReference>
<evidence type="ECO:0000259" key="5">
    <source>
        <dbReference type="SMART" id="SM00822"/>
    </source>
</evidence>
<dbReference type="FunFam" id="3.40.50.720:FF:000084">
    <property type="entry name" value="Short-chain dehydrogenase reductase"/>
    <property type="match status" value="1"/>
</dbReference>
<feature type="domain" description="Ketoreductase" evidence="5">
    <location>
        <begin position="5"/>
        <end position="184"/>
    </location>
</feature>
<dbReference type="PANTHER" id="PTHR44196:SF1">
    <property type="entry name" value="DEHYDROGENASE_REDUCTASE SDR FAMILY MEMBER 7B"/>
    <property type="match status" value="1"/>
</dbReference>
<dbReference type="STRING" id="443218.AS9A_4196"/>
<accession>F6EK88</accession>
<dbReference type="eggNOG" id="COG4221">
    <property type="taxonomic scope" value="Bacteria"/>
</dbReference>
<dbReference type="OrthoDB" id="3743899at2"/>
<dbReference type="PRINTS" id="PR00081">
    <property type="entry name" value="GDHRDH"/>
</dbReference>
<dbReference type="PRINTS" id="PR00080">
    <property type="entry name" value="SDRFAMILY"/>
</dbReference>
<dbReference type="InterPro" id="IPR020904">
    <property type="entry name" value="Sc_DH/Rdtase_CS"/>
</dbReference>
<reference evidence="6 7" key="1">
    <citation type="journal article" date="2011" name="J. Bacteriol.">
        <title>Complete genome sequence of Amycolicicoccus subflavus DQS3-9A1T, an actinomycete isolated from crude oil-polluted soil.</title>
        <authorList>
            <person name="Cai M."/>
            <person name="Chen W.M."/>
            <person name="Nie Y."/>
            <person name="Chi C.Q."/>
            <person name="Wang Y.N."/>
            <person name="Tang Y.Q."/>
            <person name="Li G.Y."/>
            <person name="Wu X.L."/>
        </authorList>
    </citation>
    <scope>NUCLEOTIDE SEQUENCE [LARGE SCALE GENOMIC DNA]</scope>
    <source>
        <strain evidence="7">DSM 45089 / DQS3-9A1</strain>
    </source>
</reference>
<keyword evidence="4" id="KW-1133">Transmembrane helix</keyword>
<keyword evidence="4" id="KW-0472">Membrane</keyword>
<dbReference type="InterPro" id="IPR002347">
    <property type="entry name" value="SDR_fam"/>
</dbReference>
<dbReference type="GO" id="GO:0016020">
    <property type="term" value="C:membrane"/>
    <property type="evidence" value="ECO:0007669"/>
    <property type="project" value="TreeGrafter"/>
</dbReference>
<dbReference type="NCBIfam" id="NF004526">
    <property type="entry name" value="PRK05872.1"/>
    <property type="match status" value="1"/>
</dbReference>
<dbReference type="RefSeq" id="WP_013808978.1">
    <property type="nucleotide sequence ID" value="NC_015564.1"/>
</dbReference>
<evidence type="ECO:0000256" key="3">
    <source>
        <dbReference type="RuleBase" id="RU000363"/>
    </source>
</evidence>